<sequence>MVFRKENRRMQAQTIPTAWRNDAPPARTLSTEQAAAALHIRPQTLRAAICRDGHYAGIVPRKLPSRFLAWPAAEVARLLDGEVAA</sequence>
<dbReference type="Proteomes" id="UP000006552">
    <property type="component" value="Chromosome"/>
</dbReference>
<keyword evidence="2" id="KW-1185">Reference proteome</keyword>
<protein>
    <recommendedName>
        <fullName evidence="3">Helix-turn-helix domain-containing protein</fullName>
    </recommendedName>
</protein>
<evidence type="ECO:0008006" key="3">
    <source>
        <dbReference type="Google" id="ProtNLM"/>
    </source>
</evidence>
<dbReference type="AlphaFoldDB" id="Q5P822"/>
<reference evidence="1 2" key="1">
    <citation type="journal article" date="2005" name="Arch. Microbiol.">
        <title>The genome sequence of an anaerobic aromatic-degrading denitrifying bacterium, strain EbN1.</title>
        <authorList>
            <person name="Rabus R."/>
            <person name="Kube M."/>
            <person name="Heider J."/>
            <person name="Beck A."/>
            <person name="Heitmann K."/>
            <person name="Widdel F."/>
            <person name="Reinhardt R."/>
        </authorList>
    </citation>
    <scope>NUCLEOTIDE SEQUENCE [LARGE SCALE GENOMIC DNA]</scope>
    <source>
        <strain evidence="1 2">EbN1</strain>
    </source>
</reference>
<name>Q5P822_AROAE</name>
<proteinExistence type="predicted"/>
<dbReference type="KEGG" id="eba:ebD31"/>
<dbReference type="HOGENOM" id="CLU_2505574_0_0_4"/>
<organism evidence="1 2">
    <name type="scientific">Aromatoleum aromaticum (strain DSM 19018 / LMG 30748 / EbN1)</name>
    <name type="common">Azoarcus sp. (strain EbN1)</name>
    <dbReference type="NCBI Taxonomy" id="76114"/>
    <lineage>
        <taxon>Bacteria</taxon>
        <taxon>Pseudomonadati</taxon>
        <taxon>Pseudomonadota</taxon>
        <taxon>Betaproteobacteria</taxon>
        <taxon>Rhodocyclales</taxon>
        <taxon>Rhodocyclaceae</taxon>
        <taxon>Aromatoleum</taxon>
    </lineage>
</organism>
<evidence type="ECO:0000313" key="1">
    <source>
        <dbReference type="EMBL" id="CAI06539.1"/>
    </source>
</evidence>
<dbReference type="STRING" id="76114.ebD31"/>
<accession>Q5P822</accession>
<evidence type="ECO:0000313" key="2">
    <source>
        <dbReference type="Proteomes" id="UP000006552"/>
    </source>
</evidence>
<dbReference type="EMBL" id="CR555306">
    <property type="protein sequence ID" value="CAI06539.1"/>
    <property type="molecule type" value="Genomic_DNA"/>
</dbReference>
<dbReference type="eggNOG" id="ENOG5033I3Z">
    <property type="taxonomic scope" value="Bacteria"/>
</dbReference>
<gene>
    <name evidence="1" type="ORF">ebD31</name>
</gene>